<dbReference type="Proteomes" id="UP000051861">
    <property type="component" value="Unassembled WGS sequence"/>
</dbReference>
<evidence type="ECO:0000313" key="8">
    <source>
        <dbReference type="Proteomes" id="UP000051861"/>
    </source>
</evidence>
<protein>
    <submittedName>
        <fullName evidence="7">Uncharacterized protein</fullName>
    </submittedName>
</protein>
<evidence type="ECO:0000313" key="7">
    <source>
        <dbReference type="EMBL" id="KPJ66979.1"/>
    </source>
</evidence>
<evidence type="ECO:0000256" key="3">
    <source>
        <dbReference type="ARBA" id="ARBA00022692"/>
    </source>
</evidence>
<name>A0A0S7XXH8_UNCSA</name>
<gene>
    <name evidence="7" type="ORF">AMJ44_07600</name>
</gene>
<feature type="transmembrane region" description="Helical" evidence="6">
    <location>
        <begin position="174"/>
        <end position="194"/>
    </location>
</feature>
<dbReference type="PATRIC" id="fig|1703775.3.peg.3017"/>
<accession>A0A0S7XXH8</accession>
<feature type="transmembrane region" description="Helical" evidence="6">
    <location>
        <begin position="382"/>
        <end position="404"/>
    </location>
</feature>
<feature type="transmembrane region" description="Helical" evidence="6">
    <location>
        <begin position="411"/>
        <end position="434"/>
    </location>
</feature>
<keyword evidence="2" id="KW-1003">Cell membrane</keyword>
<feature type="transmembrane region" description="Helical" evidence="6">
    <location>
        <begin position="87"/>
        <end position="108"/>
    </location>
</feature>
<evidence type="ECO:0000256" key="2">
    <source>
        <dbReference type="ARBA" id="ARBA00022475"/>
    </source>
</evidence>
<evidence type="ECO:0000256" key="6">
    <source>
        <dbReference type="SAM" id="Phobius"/>
    </source>
</evidence>
<dbReference type="InterPro" id="IPR002797">
    <property type="entry name" value="Polysacc_synth"/>
</dbReference>
<dbReference type="EMBL" id="LIZX01000068">
    <property type="protein sequence ID" value="KPJ66979.1"/>
    <property type="molecule type" value="Genomic_DNA"/>
</dbReference>
<comment type="caution">
    <text evidence="7">The sequence shown here is derived from an EMBL/GenBank/DDBJ whole genome shotgun (WGS) entry which is preliminary data.</text>
</comment>
<dbReference type="AlphaFoldDB" id="A0A0S7XXH8"/>
<organism evidence="7 8">
    <name type="scientific">candidate division WOR-1 bacterium DG_54_3</name>
    <dbReference type="NCBI Taxonomy" id="1703775"/>
    <lineage>
        <taxon>Bacteria</taxon>
        <taxon>Bacillati</taxon>
        <taxon>Saganbacteria</taxon>
    </lineage>
</organism>
<feature type="transmembrane region" description="Helical" evidence="6">
    <location>
        <begin position="215"/>
        <end position="231"/>
    </location>
</feature>
<evidence type="ECO:0000256" key="4">
    <source>
        <dbReference type="ARBA" id="ARBA00022989"/>
    </source>
</evidence>
<dbReference type="Pfam" id="PF01943">
    <property type="entry name" value="Polysacc_synt"/>
    <property type="match status" value="1"/>
</dbReference>
<evidence type="ECO:0000256" key="1">
    <source>
        <dbReference type="ARBA" id="ARBA00004651"/>
    </source>
</evidence>
<reference evidence="7 8" key="1">
    <citation type="journal article" date="2015" name="Microbiome">
        <title>Genomic resolution of linkages in carbon, nitrogen, and sulfur cycling among widespread estuary sediment bacteria.</title>
        <authorList>
            <person name="Baker B.J."/>
            <person name="Lazar C.S."/>
            <person name="Teske A.P."/>
            <person name="Dick G.J."/>
        </authorList>
    </citation>
    <scope>NUCLEOTIDE SEQUENCE [LARGE SCALE GENOMIC DNA]</scope>
    <source>
        <strain evidence="7">DG_54_3</strain>
    </source>
</reference>
<feature type="transmembrane region" description="Helical" evidence="6">
    <location>
        <begin position="357"/>
        <end position="376"/>
    </location>
</feature>
<dbReference type="PANTHER" id="PTHR30250:SF11">
    <property type="entry name" value="O-ANTIGEN TRANSPORTER-RELATED"/>
    <property type="match status" value="1"/>
</dbReference>
<keyword evidence="3 6" id="KW-0812">Transmembrane</keyword>
<feature type="transmembrane region" description="Helical" evidence="6">
    <location>
        <begin position="251"/>
        <end position="273"/>
    </location>
</feature>
<keyword evidence="4 6" id="KW-1133">Transmembrane helix</keyword>
<feature type="transmembrane region" description="Helical" evidence="6">
    <location>
        <begin position="114"/>
        <end position="138"/>
    </location>
</feature>
<sequence length="479" mass="53496">MGTAGRVISNTIWLLVQRAGGRILKLLLMIYLARHLGTLGFGKLSFAISFASLFIILSDMGITTLTVREVARDKERGPEYIGNIATLKFFLSVFAFLAISIFVSFMKIPLDTKYVVYLIGACIIFENMGVFFGAIFQAHEKMKYIPICEIIEKAFLLSLSFVMLRLGYGLISVGLLYLLSGILYCLLNMGFVYWKFLKPRYRIDTQFWIKNLKEALPLAIGFLISMVYFHTDIVMLGKMKGEEVAGWYGVTYHLFIALASIGGAFLSAVFPVLSRFFKESGEMLKKAFHKSFKVLVGAGIPASVGSFLLSEKIILFLFGPQYQQSIVPLKILSCLIVFSYLNGLAGYFLTSINRQALTAKIMAVTTAINVALNFILIPRYSYIGAGYATAVSEILFFTLFFLNVRKKIPSISLLVISKSVVSSAIMGLIIIILIKNGFDLFPLIAIGLITYSFFIWITGYITKGEKTRLKNILLGRETE</sequence>
<dbReference type="GO" id="GO:0005886">
    <property type="term" value="C:plasma membrane"/>
    <property type="evidence" value="ECO:0007669"/>
    <property type="project" value="UniProtKB-SubCell"/>
</dbReference>
<evidence type="ECO:0000256" key="5">
    <source>
        <dbReference type="ARBA" id="ARBA00023136"/>
    </source>
</evidence>
<feature type="transmembrane region" description="Helical" evidence="6">
    <location>
        <begin position="330"/>
        <end position="350"/>
    </location>
</feature>
<proteinExistence type="predicted"/>
<comment type="subcellular location">
    <subcellularLocation>
        <location evidence="1">Cell membrane</location>
        <topology evidence="1">Multi-pass membrane protein</topology>
    </subcellularLocation>
</comment>
<dbReference type="PANTHER" id="PTHR30250">
    <property type="entry name" value="PST FAMILY PREDICTED COLANIC ACID TRANSPORTER"/>
    <property type="match status" value="1"/>
</dbReference>
<feature type="transmembrane region" description="Helical" evidence="6">
    <location>
        <begin position="44"/>
        <end position="67"/>
    </location>
</feature>
<dbReference type="CDD" id="cd13128">
    <property type="entry name" value="MATE_Wzx_like"/>
    <property type="match status" value="1"/>
</dbReference>
<keyword evidence="5 6" id="KW-0472">Membrane</keyword>
<dbReference type="InterPro" id="IPR050833">
    <property type="entry name" value="Poly_Biosynth_Transport"/>
</dbReference>
<feature type="transmembrane region" description="Helical" evidence="6">
    <location>
        <begin position="440"/>
        <end position="461"/>
    </location>
</feature>
<feature type="transmembrane region" description="Helical" evidence="6">
    <location>
        <begin position="294"/>
        <end position="318"/>
    </location>
</feature>